<gene>
    <name evidence="1" type="ORF">ONT16_14600</name>
</gene>
<comment type="caution">
    <text evidence="1">The sequence shown here is derived from an EMBL/GenBank/DDBJ whole genome shotgun (WGS) entry which is preliminary data.</text>
</comment>
<accession>A0AAP3BJD3</accession>
<proteinExistence type="predicted"/>
<evidence type="ECO:0000313" key="2">
    <source>
        <dbReference type="Proteomes" id="UP001209344"/>
    </source>
</evidence>
<dbReference type="EMBL" id="JAPDVK010000004">
    <property type="protein sequence ID" value="MCW4129447.1"/>
    <property type="molecule type" value="Genomic_DNA"/>
</dbReference>
<name>A0AAP3BJD3_9BACT</name>
<sequence>MIHKIKFAVPSSLSQTPWGLIVTYSTKENTSNVVTINMGLYSSEGIGLLGIGWNSFWINADKYFNYIIGEPNFYVRRLK</sequence>
<dbReference type="Proteomes" id="UP001209344">
    <property type="component" value="Unassembled WGS sequence"/>
</dbReference>
<reference evidence="1" key="1">
    <citation type="submission" date="2022-11" db="EMBL/GenBank/DDBJ databases">
        <title>Genomic repertoires linked with pathogenic potency of arthritogenic Prevotella copri isolated from the gut of rheumatoid arthritis patients.</title>
        <authorList>
            <person name="Nii T."/>
            <person name="Maeda Y."/>
            <person name="Motooka D."/>
            <person name="Naito M."/>
            <person name="Matsumoto Y."/>
            <person name="Ogawa T."/>
            <person name="Oguro-Igashira E."/>
            <person name="Kishikawa T."/>
            <person name="Yamashita M."/>
            <person name="Koizumi S."/>
            <person name="Kurakawa T."/>
            <person name="Okumura R."/>
            <person name="Kayama H."/>
            <person name="Murakami M."/>
            <person name="Sakaguchi T."/>
            <person name="Das B."/>
            <person name="Nakamura S."/>
            <person name="Okada Y."/>
            <person name="Kumanogoh A."/>
            <person name="Takeda K."/>
        </authorList>
    </citation>
    <scope>NUCLEOTIDE SEQUENCE</scope>
    <source>
        <strain evidence="1">F3-75</strain>
    </source>
</reference>
<organism evidence="1 2">
    <name type="scientific">Segatella copri</name>
    <dbReference type="NCBI Taxonomy" id="165179"/>
    <lineage>
        <taxon>Bacteria</taxon>
        <taxon>Pseudomonadati</taxon>
        <taxon>Bacteroidota</taxon>
        <taxon>Bacteroidia</taxon>
        <taxon>Bacteroidales</taxon>
        <taxon>Prevotellaceae</taxon>
        <taxon>Segatella</taxon>
    </lineage>
</organism>
<dbReference type="AlphaFoldDB" id="A0AAP3BJD3"/>
<protein>
    <submittedName>
        <fullName evidence="1">Uncharacterized protein</fullName>
    </submittedName>
</protein>
<evidence type="ECO:0000313" key="1">
    <source>
        <dbReference type="EMBL" id="MCW4129447.1"/>
    </source>
</evidence>
<dbReference type="RefSeq" id="WP_264966932.1">
    <property type="nucleotide sequence ID" value="NZ_JAPDVK010000004.1"/>
</dbReference>